<keyword evidence="3" id="KW-1185">Reference proteome</keyword>
<reference evidence="2" key="1">
    <citation type="journal article" date="2019" name="Environ. Microbiol.">
        <title>Fungal ecological strategies reflected in gene transcription - a case study of two litter decomposers.</title>
        <authorList>
            <person name="Barbi F."/>
            <person name="Kohler A."/>
            <person name="Barry K."/>
            <person name="Baskaran P."/>
            <person name="Daum C."/>
            <person name="Fauchery L."/>
            <person name="Ihrmark K."/>
            <person name="Kuo A."/>
            <person name="LaButti K."/>
            <person name="Lipzen A."/>
            <person name="Morin E."/>
            <person name="Grigoriev I.V."/>
            <person name="Henrissat B."/>
            <person name="Lindahl B."/>
            <person name="Martin F."/>
        </authorList>
    </citation>
    <scope>NUCLEOTIDE SEQUENCE</scope>
    <source>
        <strain evidence="2">JB14</strain>
    </source>
</reference>
<evidence type="ECO:0000259" key="1">
    <source>
        <dbReference type="Pfam" id="PF03097"/>
    </source>
</evidence>
<name>A0A6A4HY88_9AGAR</name>
<organism evidence="2 3">
    <name type="scientific">Gymnopus androsaceus JB14</name>
    <dbReference type="NCBI Taxonomy" id="1447944"/>
    <lineage>
        <taxon>Eukaryota</taxon>
        <taxon>Fungi</taxon>
        <taxon>Dikarya</taxon>
        <taxon>Basidiomycota</taxon>
        <taxon>Agaricomycotina</taxon>
        <taxon>Agaricomycetes</taxon>
        <taxon>Agaricomycetidae</taxon>
        <taxon>Agaricales</taxon>
        <taxon>Marasmiineae</taxon>
        <taxon>Omphalotaceae</taxon>
        <taxon>Gymnopus</taxon>
    </lineage>
</organism>
<evidence type="ECO:0000313" key="3">
    <source>
        <dbReference type="Proteomes" id="UP000799118"/>
    </source>
</evidence>
<dbReference type="EMBL" id="ML769432">
    <property type="protein sequence ID" value="KAE9402710.1"/>
    <property type="molecule type" value="Genomic_DNA"/>
</dbReference>
<proteinExistence type="predicted"/>
<sequence length="65" mass="7379">MLRRVQGVNFGQLELVELRFSIRVTFPWRDSFPRKLTTQTSIASEEASILYQIASVHSAIAARAD</sequence>
<feature type="domain" description="BRO1" evidence="1">
    <location>
        <begin position="10"/>
        <end position="63"/>
    </location>
</feature>
<dbReference type="Pfam" id="PF03097">
    <property type="entry name" value="BRO1"/>
    <property type="match status" value="1"/>
</dbReference>
<dbReference type="InterPro" id="IPR004328">
    <property type="entry name" value="BRO1_dom"/>
</dbReference>
<dbReference type="OrthoDB" id="3189164at2759"/>
<protein>
    <recommendedName>
        <fullName evidence="1">BRO1 domain-containing protein</fullName>
    </recommendedName>
</protein>
<accession>A0A6A4HY88</accession>
<gene>
    <name evidence="2" type="ORF">BT96DRAFT_537723</name>
</gene>
<evidence type="ECO:0000313" key="2">
    <source>
        <dbReference type="EMBL" id="KAE9402710.1"/>
    </source>
</evidence>
<dbReference type="Proteomes" id="UP000799118">
    <property type="component" value="Unassembled WGS sequence"/>
</dbReference>
<dbReference type="AlphaFoldDB" id="A0A6A4HY88"/>
<dbReference type="InterPro" id="IPR038499">
    <property type="entry name" value="BRO1_sf"/>
</dbReference>
<dbReference type="Gene3D" id="1.25.40.280">
    <property type="entry name" value="alix/aip1 like domains"/>
    <property type="match status" value="1"/>
</dbReference>